<dbReference type="InterPro" id="IPR024079">
    <property type="entry name" value="MetalloPept_cat_dom_sf"/>
</dbReference>
<dbReference type="CDD" id="cd00041">
    <property type="entry name" value="CUB"/>
    <property type="match status" value="1"/>
</dbReference>
<evidence type="ECO:0000313" key="5">
    <source>
        <dbReference type="Proteomes" id="UP000036261"/>
    </source>
</evidence>
<dbReference type="Gene3D" id="2.60.120.290">
    <property type="entry name" value="Spermadhesin, CUB domain"/>
    <property type="match status" value="1"/>
</dbReference>
<reference evidence="4 5" key="1">
    <citation type="journal article" date="2013" name="Int. J. Syst. Evol. Microbiol.">
        <title>Chryseobacterium angstadtii sp. nov., isolated from a newt tank.</title>
        <authorList>
            <person name="Kirk K.E."/>
            <person name="Hoffman J.A."/>
            <person name="Smith K.A."/>
            <person name="Strahan B.L."/>
            <person name="Failor K.C."/>
            <person name="Krebs J.E."/>
            <person name="Gale A.N."/>
            <person name="Do T.D."/>
            <person name="Sontag T.C."/>
            <person name="Batties A.M."/>
            <person name="Mistiszyn K."/>
            <person name="Newman J.D."/>
        </authorList>
    </citation>
    <scope>NUCLEOTIDE SEQUENCE [LARGE SCALE GENOMIC DNA]</scope>
    <source>
        <strain evidence="4 5">KM</strain>
    </source>
</reference>
<dbReference type="NCBIfam" id="TIGR04183">
    <property type="entry name" value="Por_Secre_tail"/>
    <property type="match status" value="1"/>
</dbReference>
<dbReference type="Pfam" id="PF13688">
    <property type="entry name" value="Reprolysin_5"/>
    <property type="match status" value="1"/>
</dbReference>
<dbReference type="PANTHER" id="PTHR11905">
    <property type="entry name" value="ADAM A DISINTEGRIN AND METALLOPROTEASE DOMAIN"/>
    <property type="match status" value="1"/>
</dbReference>
<keyword evidence="2" id="KW-1015">Disulfide bond</keyword>
<dbReference type="OrthoDB" id="1182309at2"/>
<keyword evidence="5" id="KW-1185">Reference proteome</keyword>
<dbReference type="PROSITE" id="PS50215">
    <property type="entry name" value="ADAM_MEPRO"/>
    <property type="match status" value="1"/>
</dbReference>
<dbReference type="SUPFAM" id="SSF49854">
    <property type="entry name" value="Spermadhesin, CUB domain"/>
    <property type="match status" value="1"/>
</dbReference>
<dbReference type="Proteomes" id="UP000036261">
    <property type="component" value="Unassembled WGS sequence"/>
</dbReference>
<organism evidence="4 5">
    <name type="scientific">Chryseobacterium angstadtii</name>
    <dbReference type="NCBI Taxonomy" id="558151"/>
    <lineage>
        <taxon>Bacteria</taxon>
        <taxon>Pseudomonadati</taxon>
        <taxon>Bacteroidota</taxon>
        <taxon>Flavobacteriia</taxon>
        <taxon>Flavobacteriales</taxon>
        <taxon>Weeksellaceae</taxon>
        <taxon>Chryseobacterium group</taxon>
        <taxon>Chryseobacterium</taxon>
    </lineage>
</organism>
<dbReference type="SUPFAM" id="SSF55486">
    <property type="entry name" value="Metalloproteases ('zincins'), catalytic domain"/>
    <property type="match status" value="1"/>
</dbReference>
<evidence type="ECO:0000313" key="4">
    <source>
        <dbReference type="EMBL" id="KMQ64997.1"/>
    </source>
</evidence>
<sequence length="721" mass="78743">MTRKILLLCWLQCFILGFSQKLRPVAQKISEYHAEKNIFQTYDLFEVNKTSPKLAEYKRAATDITAMKVKSAELKKLISEKPEYLEISFPFNGDQKITVELYKNQIFTDNFRVVTNKGNIVNYTPGAYYIGIVKGDDTSIAAFSFFNDDIVGVASTSALGNVIVGKAKNAEDFVSYSESKLTGSNPFVCGVDELKENQPKKISFDPAANKKAMTENCVRIYYEVCFKPYQNNSSDTTTTTNWLTAIHNNIAALYTNDEIRVALNEIYIWTTQDPYTGTPNNNLASFRNNRQTFNGDLAHLINAPSTTSVAYLNSLCGTYKHAYSGISQTYSEVPVYSWTIQAMTHEMGHSLGSPHTHACAWNGNNTAIDGCGAQAGYSEGCTGPIPSSTVKGTIMSYCHLVSGVGISFNNGFGPQPAALIRNTLDSKACLGTNCTSKCEYTITEMNVSNITQVSANTAFTDAVSTSWKYKLMKMDGTLVESGNTSSQSLSFTGLQPATYYQVFVGTNCSASNAYQRNQVFLTDGSWCEGALFTDTGGETGQYGNDETIIKTFYPASGALTMTFTQFALEQDYDFMYVYNGPSVASPLFANGNNLTGNTVPGPFTSTHSSGAITVKFVSDPGAIANGWKASFSCNVLGVDDVVKNDSGISIYPNPAKNMMVISSKEALKSYKIYDESGRLVLSASSLKGNKQEVNISSIQTGNYIVTVETDKQTVNKKLIKH</sequence>
<name>A0A0J7IFW8_9FLAO</name>
<dbReference type="SMART" id="SM00042">
    <property type="entry name" value="CUB"/>
    <property type="match status" value="1"/>
</dbReference>
<protein>
    <submittedName>
        <fullName evidence="4">Zinc metalloprotease</fullName>
    </submittedName>
</protein>
<keyword evidence="4" id="KW-0378">Hydrolase</keyword>
<dbReference type="AlphaFoldDB" id="A0A0J7IFW8"/>
<proteinExistence type="predicted"/>
<keyword evidence="4" id="KW-0482">Metalloprotease</keyword>
<dbReference type="Gene3D" id="3.40.390.10">
    <property type="entry name" value="Collagenase (Catalytic Domain)"/>
    <property type="match status" value="1"/>
</dbReference>
<keyword evidence="4" id="KW-0645">Protease</keyword>
<dbReference type="PANTHER" id="PTHR11905:SF159">
    <property type="entry name" value="ADAM METALLOPROTEASE"/>
    <property type="match status" value="1"/>
</dbReference>
<accession>A0A0J7IFW8</accession>
<comment type="caution">
    <text evidence="4">The sequence shown here is derived from an EMBL/GenBank/DDBJ whole genome shotgun (WGS) entry which is preliminary data.</text>
</comment>
<dbReference type="PATRIC" id="fig|558151.6.peg.2619"/>
<dbReference type="RefSeq" id="WP_048506934.1">
    <property type="nucleotide sequence ID" value="NZ_LFND01000003.1"/>
</dbReference>
<dbReference type="Pfam" id="PF18962">
    <property type="entry name" value="Por_Secre_tail"/>
    <property type="match status" value="1"/>
</dbReference>
<evidence type="ECO:0000256" key="1">
    <source>
        <dbReference type="ARBA" id="ARBA00022729"/>
    </source>
</evidence>
<gene>
    <name evidence="4" type="ORF">ACM46_12415</name>
</gene>
<feature type="domain" description="Peptidase M12B" evidence="3">
    <location>
        <begin position="216"/>
        <end position="398"/>
    </location>
</feature>
<dbReference type="InterPro" id="IPR026444">
    <property type="entry name" value="Secre_tail"/>
</dbReference>
<dbReference type="InterPro" id="IPR000859">
    <property type="entry name" value="CUB_dom"/>
</dbReference>
<dbReference type="GO" id="GO:0006509">
    <property type="term" value="P:membrane protein ectodomain proteolysis"/>
    <property type="evidence" value="ECO:0007669"/>
    <property type="project" value="TreeGrafter"/>
</dbReference>
<keyword evidence="1" id="KW-0732">Signal</keyword>
<dbReference type="InterPro" id="IPR035914">
    <property type="entry name" value="Sperma_CUB_dom_sf"/>
</dbReference>
<dbReference type="InterPro" id="IPR001590">
    <property type="entry name" value="Peptidase_M12B"/>
</dbReference>
<evidence type="ECO:0000259" key="3">
    <source>
        <dbReference type="PROSITE" id="PS50215"/>
    </source>
</evidence>
<dbReference type="STRING" id="558151.ACM46_12415"/>
<evidence type="ECO:0000256" key="2">
    <source>
        <dbReference type="ARBA" id="ARBA00023157"/>
    </source>
</evidence>
<dbReference type="EMBL" id="LFND01000003">
    <property type="protein sequence ID" value="KMQ64997.1"/>
    <property type="molecule type" value="Genomic_DNA"/>
</dbReference>
<dbReference type="GO" id="GO:0004222">
    <property type="term" value="F:metalloendopeptidase activity"/>
    <property type="evidence" value="ECO:0007669"/>
    <property type="project" value="InterPro"/>
</dbReference>